<accession>A0A3R7FYK2</accession>
<evidence type="ECO:0000313" key="3">
    <source>
        <dbReference type="Proteomes" id="UP000283805"/>
    </source>
</evidence>
<feature type="compositionally biased region" description="Acidic residues" evidence="1">
    <location>
        <begin position="205"/>
        <end position="216"/>
    </location>
</feature>
<dbReference type="PROSITE" id="PS51318">
    <property type="entry name" value="TAT"/>
    <property type="match status" value="1"/>
</dbReference>
<keyword evidence="3" id="KW-1185">Reference proteome</keyword>
<proteinExistence type="predicted"/>
<evidence type="ECO:0000313" key="2">
    <source>
        <dbReference type="EMBL" id="RKD98266.1"/>
    </source>
</evidence>
<comment type="caution">
    <text evidence="2">The sequence shown here is derived from an EMBL/GenBank/DDBJ whole genome shotgun (WGS) entry which is preliminary data.</text>
</comment>
<organism evidence="2 3">
    <name type="scientific">Halopiger aswanensis</name>
    <dbReference type="NCBI Taxonomy" id="148449"/>
    <lineage>
        <taxon>Archaea</taxon>
        <taxon>Methanobacteriati</taxon>
        <taxon>Methanobacteriota</taxon>
        <taxon>Stenosarchaea group</taxon>
        <taxon>Halobacteria</taxon>
        <taxon>Halobacteriales</taxon>
        <taxon>Natrialbaceae</taxon>
        <taxon>Halopiger</taxon>
    </lineage>
</organism>
<dbReference type="OrthoDB" id="203311at2157"/>
<feature type="compositionally biased region" description="Basic and acidic residues" evidence="1">
    <location>
        <begin position="187"/>
        <end position="204"/>
    </location>
</feature>
<dbReference type="AlphaFoldDB" id="A0A3R7FYK2"/>
<sequence length="390" mass="41868">MTDERTISRRDSLRGIATTGTLIGGAGLGIGTVSAGENGGNGSNGGSGDGNGDDMPLYERTAFQGCHTVFVLFESADELPTNLWIQTYNAERDRTENVVRPVMASNVYAYPSRFGDYYVAEFNAFQFYDRTADSGDKVLSVTYDGETVVNENCGEQSGDGDDGKEHEDENHHKKKGGHAKRKKKKEKGHDGGKKNHDKGGGKDDGSDDDDGDDDSGTIDLDALSLEAVCVDSETGMARFRVENENDAAVSVGYTVHGADRSGSVGVGPNSATYFDVGGTTSEGMVTLDLVYNDIALDTQAANTDEQCIPRNDLNLFLDSVDAENDEATFYVMNYDEPARSVVVRFPGTDVEEIITVPANGSQYFTVSAPDGDITAAIFYEGVEIDYEPSD</sequence>
<dbReference type="Proteomes" id="UP000283805">
    <property type="component" value="Unassembled WGS sequence"/>
</dbReference>
<feature type="region of interest" description="Disordered" evidence="1">
    <location>
        <begin position="149"/>
        <end position="218"/>
    </location>
</feature>
<feature type="compositionally biased region" description="Basic residues" evidence="1">
    <location>
        <begin position="172"/>
        <end position="186"/>
    </location>
</feature>
<dbReference type="RefSeq" id="WP_120243707.1">
    <property type="nucleotide sequence ID" value="NZ_RAPO01000001.1"/>
</dbReference>
<evidence type="ECO:0000256" key="1">
    <source>
        <dbReference type="SAM" id="MobiDB-lite"/>
    </source>
</evidence>
<protein>
    <submittedName>
        <fullName evidence="2">Uncharacterized protein</fullName>
    </submittedName>
</protein>
<dbReference type="InterPro" id="IPR006311">
    <property type="entry name" value="TAT_signal"/>
</dbReference>
<name>A0A3R7FYK2_9EURY</name>
<reference evidence="2 3" key="1">
    <citation type="submission" date="2018-09" db="EMBL/GenBank/DDBJ databases">
        <title>Genomic Encyclopedia of Archaeal and Bacterial Type Strains, Phase II (KMG-II): from individual species to whole genera.</title>
        <authorList>
            <person name="Goeker M."/>
        </authorList>
    </citation>
    <scope>NUCLEOTIDE SEQUENCE [LARGE SCALE GENOMIC DNA]</scope>
    <source>
        <strain evidence="2 3">DSM 13151</strain>
    </source>
</reference>
<gene>
    <name evidence="2" type="ORF">ATJ93_1271</name>
</gene>
<feature type="compositionally biased region" description="Basic and acidic residues" evidence="1">
    <location>
        <begin position="161"/>
        <end position="171"/>
    </location>
</feature>
<dbReference type="EMBL" id="RAPO01000001">
    <property type="protein sequence ID" value="RKD98266.1"/>
    <property type="molecule type" value="Genomic_DNA"/>
</dbReference>